<dbReference type="AlphaFoldDB" id="A0A841AB23"/>
<evidence type="ECO:0000256" key="2">
    <source>
        <dbReference type="ARBA" id="ARBA00023315"/>
    </source>
</evidence>
<evidence type="ECO:0000256" key="1">
    <source>
        <dbReference type="ARBA" id="ARBA00022679"/>
    </source>
</evidence>
<dbReference type="PANTHER" id="PTHR10434">
    <property type="entry name" value="1-ACYL-SN-GLYCEROL-3-PHOSPHATE ACYLTRANSFERASE"/>
    <property type="match status" value="1"/>
</dbReference>
<organism evidence="5 6">
    <name type="scientific">Brachybacterium aquaticum</name>
    <dbReference type="NCBI Taxonomy" id="1432564"/>
    <lineage>
        <taxon>Bacteria</taxon>
        <taxon>Bacillati</taxon>
        <taxon>Actinomycetota</taxon>
        <taxon>Actinomycetes</taxon>
        <taxon>Micrococcales</taxon>
        <taxon>Dermabacteraceae</taxon>
        <taxon>Brachybacterium</taxon>
    </lineage>
</organism>
<accession>A0A841AB23</accession>
<dbReference type="SUPFAM" id="SSF69593">
    <property type="entry name" value="Glycerol-3-phosphate (1)-acyltransferase"/>
    <property type="match status" value="1"/>
</dbReference>
<dbReference type="Pfam" id="PF01553">
    <property type="entry name" value="Acyltransferase"/>
    <property type="match status" value="1"/>
</dbReference>
<reference evidence="5 6" key="1">
    <citation type="submission" date="2020-08" db="EMBL/GenBank/DDBJ databases">
        <title>Sequencing the genomes of 1000 actinobacteria strains.</title>
        <authorList>
            <person name="Klenk H.-P."/>
        </authorList>
    </citation>
    <scope>NUCLEOTIDE SEQUENCE [LARGE SCALE GENOMIC DNA]</scope>
    <source>
        <strain evidence="5 6">DSM 28796</strain>
    </source>
</reference>
<feature type="domain" description="Phospholipid/glycerol acyltransferase" evidence="4">
    <location>
        <begin position="37"/>
        <end position="156"/>
    </location>
</feature>
<proteinExistence type="predicted"/>
<dbReference type="InterPro" id="IPR002123">
    <property type="entry name" value="Plipid/glycerol_acylTrfase"/>
</dbReference>
<gene>
    <name evidence="5" type="ORF">HNR70_000315</name>
</gene>
<dbReference type="SMART" id="SM00563">
    <property type="entry name" value="PlsC"/>
    <property type="match status" value="1"/>
</dbReference>
<dbReference type="PANTHER" id="PTHR10434:SF11">
    <property type="entry name" value="1-ACYL-SN-GLYCEROL-3-PHOSPHATE ACYLTRANSFERASE"/>
    <property type="match status" value="1"/>
</dbReference>
<dbReference type="RefSeq" id="WP_184324116.1">
    <property type="nucleotide sequence ID" value="NZ_JACHLZ010000001.1"/>
</dbReference>
<evidence type="ECO:0000313" key="6">
    <source>
        <dbReference type="Proteomes" id="UP000588158"/>
    </source>
</evidence>
<dbReference type="EC" id="2.3.1.51" evidence="5"/>
<keyword evidence="1 5" id="KW-0808">Transferase</keyword>
<evidence type="ECO:0000259" key="4">
    <source>
        <dbReference type="SMART" id="SM00563"/>
    </source>
</evidence>
<sequence length="226" mass="24478">MAGRFYIGARAFARPLVRLIWNPRVSGLENVPEQGAFVIASNHLANMDSFMIPVVLPRTIRFVAKDTLWTQKGPQGAVLRWFFDAVGAVPVDREALASGKGALQAGLEILRSGAGFAVYPEGHRSKDGLLHQGKQGAAWLALEAGCPVIPVGVKGTEHMFSRLLPERGAITIRVGTPILPEEIDPSASKGLRRRLLTARIMDEIQALSGQRRADGPQGRSADQQDK</sequence>
<dbReference type="GO" id="GO:0003841">
    <property type="term" value="F:1-acylglycerol-3-phosphate O-acyltransferase activity"/>
    <property type="evidence" value="ECO:0007669"/>
    <property type="project" value="UniProtKB-EC"/>
</dbReference>
<keyword evidence="6" id="KW-1185">Reference proteome</keyword>
<dbReference type="Proteomes" id="UP000588158">
    <property type="component" value="Unassembled WGS sequence"/>
</dbReference>
<evidence type="ECO:0000313" key="5">
    <source>
        <dbReference type="EMBL" id="MBB5830502.1"/>
    </source>
</evidence>
<protein>
    <submittedName>
        <fullName evidence="5">1-acyl-sn-glycerol-3-phosphate acyltransferase</fullName>
        <ecNumber evidence="5">2.3.1.51</ecNumber>
    </submittedName>
</protein>
<dbReference type="GO" id="GO:0006654">
    <property type="term" value="P:phosphatidic acid biosynthetic process"/>
    <property type="evidence" value="ECO:0007669"/>
    <property type="project" value="TreeGrafter"/>
</dbReference>
<name>A0A841AB23_9MICO</name>
<dbReference type="EMBL" id="JACHLZ010000001">
    <property type="protein sequence ID" value="MBB5830502.1"/>
    <property type="molecule type" value="Genomic_DNA"/>
</dbReference>
<comment type="caution">
    <text evidence="5">The sequence shown here is derived from an EMBL/GenBank/DDBJ whole genome shotgun (WGS) entry which is preliminary data.</text>
</comment>
<feature type="region of interest" description="Disordered" evidence="3">
    <location>
        <begin position="206"/>
        <end position="226"/>
    </location>
</feature>
<keyword evidence="2 5" id="KW-0012">Acyltransferase</keyword>
<dbReference type="GO" id="GO:0005886">
    <property type="term" value="C:plasma membrane"/>
    <property type="evidence" value="ECO:0007669"/>
    <property type="project" value="TreeGrafter"/>
</dbReference>
<evidence type="ECO:0000256" key="3">
    <source>
        <dbReference type="SAM" id="MobiDB-lite"/>
    </source>
</evidence>
<dbReference type="CDD" id="cd07989">
    <property type="entry name" value="LPLAT_AGPAT-like"/>
    <property type="match status" value="1"/>
</dbReference>